<organism evidence="2 3">
    <name type="scientific">Heterodera trifolii</name>
    <dbReference type="NCBI Taxonomy" id="157864"/>
    <lineage>
        <taxon>Eukaryota</taxon>
        <taxon>Metazoa</taxon>
        <taxon>Ecdysozoa</taxon>
        <taxon>Nematoda</taxon>
        <taxon>Chromadorea</taxon>
        <taxon>Rhabditida</taxon>
        <taxon>Tylenchina</taxon>
        <taxon>Tylenchomorpha</taxon>
        <taxon>Tylenchoidea</taxon>
        <taxon>Heteroderidae</taxon>
        <taxon>Heteroderinae</taxon>
        <taxon>Heterodera</taxon>
    </lineage>
</organism>
<gene>
    <name evidence="2" type="ORF">niasHT_015909</name>
</gene>
<dbReference type="Proteomes" id="UP001620626">
    <property type="component" value="Unassembled WGS sequence"/>
</dbReference>
<dbReference type="EMBL" id="JBICBT010000377">
    <property type="protein sequence ID" value="KAL3115571.1"/>
    <property type="molecule type" value="Genomic_DNA"/>
</dbReference>
<feature type="compositionally biased region" description="Basic and acidic residues" evidence="1">
    <location>
        <begin position="1"/>
        <end position="17"/>
    </location>
</feature>
<reference evidence="2 3" key="1">
    <citation type="submission" date="2024-10" db="EMBL/GenBank/DDBJ databases">
        <authorList>
            <person name="Kim D."/>
        </authorList>
    </citation>
    <scope>NUCLEOTIDE SEQUENCE [LARGE SCALE GENOMIC DNA]</scope>
    <source>
        <strain evidence="2">BH-2024</strain>
    </source>
</reference>
<evidence type="ECO:0000256" key="1">
    <source>
        <dbReference type="SAM" id="MobiDB-lite"/>
    </source>
</evidence>
<proteinExistence type="predicted"/>
<dbReference type="AlphaFoldDB" id="A0ABD2LKF0"/>
<name>A0ABD2LKF0_9BILA</name>
<sequence length="84" mass="9826">MRGRKRKEEEKEEAKKEEEEEEEDGGSTFAIAKPPIIFVNDLTKKHPNINDEFTPTDGERKRWKKNGGEEKGVQRGKRREGKKE</sequence>
<accession>A0ABD2LKF0</accession>
<evidence type="ECO:0000313" key="2">
    <source>
        <dbReference type="EMBL" id="KAL3115571.1"/>
    </source>
</evidence>
<keyword evidence="3" id="KW-1185">Reference proteome</keyword>
<feature type="compositionally biased region" description="Basic residues" evidence="1">
    <location>
        <begin position="74"/>
        <end position="84"/>
    </location>
</feature>
<comment type="caution">
    <text evidence="2">The sequence shown here is derived from an EMBL/GenBank/DDBJ whole genome shotgun (WGS) entry which is preliminary data.</text>
</comment>
<feature type="region of interest" description="Disordered" evidence="1">
    <location>
        <begin position="1"/>
        <end position="84"/>
    </location>
</feature>
<evidence type="ECO:0000313" key="3">
    <source>
        <dbReference type="Proteomes" id="UP001620626"/>
    </source>
</evidence>
<protein>
    <submittedName>
        <fullName evidence="2">Uncharacterized protein</fullName>
    </submittedName>
</protein>